<dbReference type="Pfam" id="PF24801">
    <property type="entry name" value="FNIII-A_GpJ"/>
    <property type="match status" value="1"/>
</dbReference>
<name>A0AAW8J9A5_9GAMM</name>
<feature type="domain" description="Tip attachment protein J" evidence="2">
    <location>
        <begin position="341"/>
        <end position="507"/>
    </location>
</feature>
<dbReference type="Pfam" id="PF13550">
    <property type="entry name" value="Phage-tail_3"/>
    <property type="match status" value="1"/>
</dbReference>
<evidence type="ECO:0000313" key="4">
    <source>
        <dbReference type="EMBL" id="MDQ8936657.1"/>
    </source>
</evidence>
<dbReference type="PANTHER" id="PTHR36251:SF2">
    <property type="entry name" value="GIFSY-2 PROPHAGE HOST SPECIFICITY PROTEIN J, PHAGE LAMBDA"/>
    <property type="match status" value="1"/>
</dbReference>
<gene>
    <name evidence="4" type="ORF">RFH47_13110</name>
</gene>
<dbReference type="InterPro" id="IPR055385">
    <property type="entry name" value="GpJ_HDII-ins2"/>
</dbReference>
<feature type="domain" description="Tip attachment protein J HDII-ins2" evidence="3">
    <location>
        <begin position="92"/>
        <end position="216"/>
    </location>
</feature>
<dbReference type="InterPro" id="IPR032876">
    <property type="entry name" value="J_dom"/>
</dbReference>
<organism evidence="4 5">
    <name type="scientific">Acinetobacter rudis</name>
    <dbReference type="NCBI Taxonomy" id="632955"/>
    <lineage>
        <taxon>Bacteria</taxon>
        <taxon>Pseudomonadati</taxon>
        <taxon>Pseudomonadota</taxon>
        <taxon>Gammaproteobacteria</taxon>
        <taxon>Moraxellales</taxon>
        <taxon>Moraxellaceae</taxon>
        <taxon>Acinetobacter</taxon>
    </lineage>
</organism>
<feature type="region of interest" description="Disordered" evidence="1">
    <location>
        <begin position="1"/>
        <end position="23"/>
    </location>
</feature>
<proteinExistence type="predicted"/>
<dbReference type="PANTHER" id="PTHR36251">
    <property type="entry name" value="FELS-1 PROPHAGE HOST SPECIFICITY PROTEIN-RELATED"/>
    <property type="match status" value="1"/>
</dbReference>
<accession>A0AAW8J9A5</accession>
<dbReference type="RefSeq" id="WP_308981816.1">
    <property type="nucleotide sequence ID" value="NZ_JAVIDL010000029.1"/>
</dbReference>
<protein>
    <submittedName>
        <fullName evidence="4">Phage tail protein</fullName>
    </submittedName>
</protein>
<evidence type="ECO:0000256" key="1">
    <source>
        <dbReference type="SAM" id="MobiDB-lite"/>
    </source>
</evidence>
<evidence type="ECO:0000259" key="2">
    <source>
        <dbReference type="Pfam" id="PF13550"/>
    </source>
</evidence>
<comment type="caution">
    <text evidence="4">The sequence shown here is derived from an EMBL/GenBank/DDBJ whole genome shotgun (WGS) entry which is preliminary data.</text>
</comment>
<evidence type="ECO:0000259" key="3">
    <source>
        <dbReference type="Pfam" id="PF24801"/>
    </source>
</evidence>
<sequence length="1987" mass="213783">MHKVVMGAKGGGGKQRQPKVAKDTTASKTYARLQYGMSEGEVEGLANGLKSVYLDDTPVESDSGAKNFQDLTLDFRTGTNDQTYMEGFESIASESAVGVELKSGTPWVKGVTNLNLDAVIVRVRFGALKQQDPSTGDVTGVKIDYSIEVQADGGTWELALETQMSGKTAPNYERSHEVVLPKANKGWLIRVTRKTPNSTSEYVSDKMYVQAIAELVYLKLAYPNTALIGVQYDAETFSNIAKLAVELKGIKIKVPSNYDPVSRSYVGMWNGLFKRAYTNNPAWIYYDLCTAKRYALGHRLTEQMIDRWSLYRLAQYCDQLVPDGKGGEEPRFTCNVYIQSAEAAFDILRKLAGLFRAINYWDGTSIICEADLPQDTYFTYTSANIIGGVGAINSVGTRNRDRHNAVKVAWDNPQNRYKTEYVFVRDEKAIAQDRTVKMLELEAWGCTSEGQAQRTGQWALKSEQLETQTITFKVGLDGHIPLPGKVIEVANHLLAGRDNGGRISAVSKDRKSITLDRDDVVCRAGDRLVVNGEDGKSQARTVSGINGRVVTVVAAFDSVAAQNIWVVDAKDLATVKYRVLSVVQDEQHQFTITALQHNPAKYDAIDHGAFIDERPISIIQPSTQAPVESVTISSEQMVQQGLSVETMIIGWPQAKDATKYQVEWRKDNGTWLKLPITGSNSAEVAGIYAGKYEARVIAISAFEISSLPTYSKLTELKGKQGKPPKLAFIRATGVLFGMKIDWGFPAIGALDTAFVEINVSPDGKSNIAQLGLFAYPTTTHTIQGLQPNLTQFYQGRLVDRIGNKGDWSNWVSGTSTADAKDVLDLLHEQISESQLSKDLKTKVDHIDQIDTQIPIIKKDIQDTRDQLNQEAIDRKKAIVETQAKIDQEVKDRIQDVKDIKAITDKTNADLAAERQNRIDAINLTQKNIDKEVADRKAAINSSEDGLTQVINQTNQNTLQVIDTLKKSTDSGFAAVQSDMKVISDEQKVLSEKTDGVYAQLNPQLAGSVTDMAGSGEVFVGSWSLQSAMIEGDMALAKRVDTVSVETSSNKASIQQEIIARVDGDKALGQKIDTLSVDFNDSNAAIRNELKVVADKNESTASTLNTYITTNDGKMATITNDLTATTNATNANTQSIKGLSSEVDVIKGDTDKALKNSATAISTAETAASDAKSAASIATQAQATAQSANSNSAAAVNASNDAVNKANKANENSALALSKAEVAANDASAAVKQVNAVEAKLGNYATTGQLTQVDSKVNTLDQKLIAETKRIDGVYAQINPELAGSTSDMAGSTASLVGVWSEQSARIEGDSALGQRIDTVSVSVGENKASIQEERTARIDGDRVTTEVLNSYISSNDTALAFVRQTANTAVNTSSANAETINALDLSLKKTQKDTDKALENSATAVQQSKAAVDQAGSAASMASSATATAQNANSNAASAVNQANNAVNTANDAKNTANTANQNAATALSKATVAANDASAAVQKVDVVEAKLGDYATTGQLTQVDSKVNTVDQKLVAETKRIDGVYAQVNPELAGSTTDMAGSTASLVGVWSEQSARIEGDMAQAKRIDQVSVEMQQNSAVVSNQISTLIDADKALSESISTVRSDFESNKSTVQSQIKTLSDDQSSQANRIDTVQASAKSANTKADNAQSTANDALFKANQANTNLATLKTEVDAVAKESSATVKQVNTMQTTVNGHTASIQEQKQSIDGVYAQQYMKFDVNGHIVGHGSMNDGKTGTMIFNYDAVHFGAPVGVDGIQPKPLMSLQTKADTLPNGTIIPPGLYVSNGYFGRIDASKLWVDDLSAITASFGSLKATAANIEDGAIKKAHIGSAQVDTLQVAGGAITANAASEFADRYDIPYFDTAFSIAEATINPAGGNVVAWFCFEAMEVFGAWTSSYSAHVLISIKRGNTVISQVKWDAPKIYYDDGNSLYPPMLQKFDQIMLPIFDKPPSGSHKYSVEFYISGWGNNPRAYIRNRKFILQGAKR</sequence>
<reference evidence="4" key="1">
    <citation type="submission" date="2023-08" db="EMBL/GenBank/DDBJ databases">
        <title>Emergence of clinically-relevant ST2 carbapenem-resistant Acinetobacter baumannii strains in hospital sewages in Zhejiang, East of China.</title>
        <authorList>
            <person name="Kaichao C."/>
            <person name="Zhang R."/>
        </authorList>
    </citation>
    <scope>NUCLEOTIDE SEQUENCE</scope>
    <source>
        <strain evidence="4">M-RB-37</strain>
    </source>
</reference>
<dbReference type="Proteomes" id="UP001243844">
    <property type="component" value="Unassembled WGS sequence"/>
</dbReference>
<evidence type="ECO:0000313" key="5">
    <source>
        <dbReference type="Proteomes" id="UP001243844"/>
    </source>
</evidence>
<dbReference type="EMBL" id="JAVIDL010000029">
    <property type="protein sequence ID" value="MDQ8936657.1"/>
    <property type="molecule type" value="Genomic_DNA"/>
</dbReference>
<dbReference type="InterPro" id="IPR053171">
    <property type="entry name" value="Viral_Tip_Attach_Protein"/>
</dbReference>